<organism evidence="5 6">
    <name type="scientific">Marinithermofilum abyssi</name>
    <dbReference type="NCBI Taxonomy" id="1571185"/>
    <lineage>
        <taxon>Bacteria</taxon>
        <taxon>Bacillati</taxon>
        <taxon>Bacillota</taxon>
        <taxon>Bacilli</taxon>
        <taxon>Bacillales</taxon>
        <taxon>Thermoactinomycetaceae</taxon>
        <taxon>Marinithermofilum</taxon>
    </lineage>
</organism>
<comment type="caution">
    <text evidence="5">The sequence shown here is derived from an EMBL/GenBank/DDBJ whole genome shotgun (WGS) entry which is preliminary data.</text>
</comment>
<dbReference type="Proteomes" id="UP000625210">
    <property type="component" value="Unassembled WGS sequence"/>
</dbReference>
<dbReference type="Pfam" id="PF12833">
    <property type="entry name" value="HTH_18"/>
    <property type="match status" value="1"/>
</dbReference>
<keyword evidence="2" id="KW-0238">DNA-binding</keyword>
<name>A0A8J2VF97_9BACL</name>
<dbReference type="InterPro" id="IPR020449">
    <property type="entry name" value="Tscrpt_reg_AraC-type_HTH"/>
</dbReference>
<evidence type="ECO:0000313" key="6">
    <source>
        <dbReference type="Proteomes" id="UP000625210"/>
    </source>
</evidence>
<accession>A0A8J2VF97</accession>
<protein>
    <submittedName>
        <fullName evidence="5">AraC family transcriptional regulator</fullName>
    </submittedName>
</protein>
<dbReference type="InterPro" id="IPR009057">
    <property type="entry name" value="Homeodomain-like_sf"/>
</dbReference>
<dbReference type="InterPro" id="IPR037923">
    <property type="entry name" value="HTH-like"/>
</dbReference>
<dbReference type="InterPro" id="IPR014710">
    <property type="entry name" value="RmlC-like_jellyroll"/>
</dbReference>
<dbReference type="RefSeq" id="WP_229751897.1">
    <property type="nucleotide sequence ID" value="NZ_BMHQ01000005.1"/>
</dbReference>
<dbReference type="PANTHER" id="PTHR43280:SF28">
    <property type="entry name" value="HTH-TYPE TRANSCRIPTIONAL ACTIVATOR RHAS"/>
    <property type="match status" value="1"/>
</dbReference>
<evidence type="ECO:0000313" key="5">
    <source>
        <dbReference type="EMBL" id="GGE16398.1"/>
    </source>
</evidence>
<keyword evidence="1" id="KW-0805">Transcription regulation</keyword>
<dbReference type="GO" id="GO:0043565">
    <property type="term" value="F:sequence-specific DNA binding"/>
    <property type="evidence" value="ECO:0007669"/>
    <property type="project" value="InterPro"/>
</dbReference>
<gene>
    <name evidence="5" type="ORF">GCM10011571_17620</name>
</gene>
<proteinExistence type="predicted"/>
<dbReference type="EMBL" id="BMHQ01000005">
    <property type="protein sequence ID" value="GGE16398.1"/>
    <property type="molecule type" value="Genomic_DNA"/>
</dbReference>
<reference evidence="5" key="1">
    <citation type="journal article" date="2014" name="Int. J. Syst. Evol. Microbiol.">
        <title>Complete genome sequence of Corynebacterium casei LMG S-19264T (=DSM 44701T), isolated from a smear-ripened cheese.</title>
        <authorList>
            <consortium name="US DOE Joint Genome Institute (JGI-PGF)"/>
            <person name="Walter F."/>
            <person name="Albersmeier A."/>
            <person name="Kalinowski J."/>
            <person name="Ruckert C."/>
        </authorList>
    </citation>
    <scope>NUCLEOTIDE SEQUENCE</scope>
    <source>
        <strain evidence="5">CGMCC 1.15179</strain>
    </source>
</reference>
<dbReference type="SUPFAM" id="SSF51215">
    <property type="entry name" value="Regulatory protein AraC"/>
    <property type="match status" value="1"/>
</dbReference>
<dbReference type="Gene3D" id="2.60.120.10">
    <property type="entry name" value="Jelly Rolls"/>
    <property type="match status" value="1"/>
</dbReference>
<evidence type="ECO:0000256" key="3">
    <source>
        <dbReference type="ARBA" id="ARBA00023163"/>
    </source>
</evidence>
<dbReference type="Gene3D" id="1.10.10.60">
    <property type="entry name" value="Homeodomain-like"/>
    <property type="match status" value="2"/>
</dbReference>
<evidence type="ECO:0000256" key="1">
    <source>
        <dbReference type="ARBA" id="ARBA00023015"/>
    </source>
</evidence>
<dbReference type="InterPro" id="IPR018060">
    <property type="entry name" value="HTH_AraC"/>
</dbReference>
<dbReference type="GO" id="GO:0003700">
    <property type="term" value="F:DNA-binding transcription factor activity"/>
    <property type="evidence" value="ECO:0007669"/>
    <property type="project" value="InterPro"/>
</dbReference>
<evidence type="ECO:0000256" key="2">
    <source>
        <dbReference type="ARBA" id="ARBA00023125"/>
    </source>
</evidence>
<reference evidence="5" key="2">
    <citation type="submission" date="2020-09" db="EMBL/GenBank/DDBJ databases">
        <authorList>
            <person name="Sun Q."/>
            <person name="Zhou Y."/>
        </authorList>
    </citation>
    <scope>NUCLEOTIDE SEQUENCE</scope>
    <source>
        <strain evidence="5">CGMCC 1.15179</strain>
    </source>
</reference>
<dbReference type="AlphaFoldDB" id="A0A8J2VF97"/>
<dbReference type="PANTHER" id="PTHR43280">
    <property type="entry name" value="ARAC-FAMILY TRANSCRIPTIONAL REGULATOR"/>
    <property type="match status" value="1"/>
</dbReference>
<dbReference type="SUPFAM" id="SSF46689">
    <property type="entry name" value="Homeodomain-like"/>
    <property type="match status" value="2"/>
</dbReference>
<dbReference type="SMART" id="SM00342">
    <property type="entry name" value="HTH_ARAC"/>
    <property type="match status" value="1"/>
</dbReference>
<dbReference type="Pfam" id="PF02311">
    <property type="entry name" value="AraC_binding"/>
    <property type="match status" value="1"/>
</dbReference>
<dbReference type="PRINTS" id="PR00032">
    <property type="entry name" value="HTHARAC"/>
</dbReference>
<evidence type="ECO:0000259" key="4">
    <source>
        <dbReference type="PROSITE" id="PS01124"/>
    </source>
</evidence>
<keyword evidence="6" id="KW-1185">Reference proteome</keyword>
<dbReference type="PROSITE" id="PS01124">
    <property type="entry name" value="HTH_ARAC_FAMILY_2"/>
    <property type="match status" value="1"/>
</dbReference>
<keyword evidence="3" id="KW-0804">Transcription</keyword>
<dbReference type="InterPro" id="IPR003313">
    <property type="entry name" value="AraC-bd"/>
</dbReference>
<feature type="domain" description="HTH araC/xylS-type" evidence="4">
    <location>
        <begin position="171"/>
        <end position="270"/>
    </location>
</feature>
<sequence length="277" mass="33051">MIELFYRNRSMEARDFEFHSHDAFEIYYFHGGSCTYLIADRIYTLSPGDLIIMHGMTLHRANPDPSAEYIRSIIHFDPRYVENFLRQPGMIDLLVPFRRLKNYRFKLYGKKRRQTVEDVLREMARCNHSPDLLASQRYLVWFLQLLIEINEEYLILDEGSDRSTEKEGIVQQVISFIERHYSEDLNLDRIAGELHLSKFYLSRVFKEVTGVTIMNYLMNQRINQAKVSFLLNRELTVTEMSYRTGFKHPAHFSRVFKKQVGITPDQYRKRLRDQEEG</sequence>